<dbReference type="EMBL" id="LBMM01014897">
    <property type="protein sequence ID" value="KMQ85003.1"/>
    <property type="molecule type" value="Genomic_DNA"/>
</dbReference>
<evidence type="ECO:0000313" key="2">
    <source>
        <dbReference type="Proteomes" id="UP000036403"/>
    </source>
</evidence>
<dbReference type="Proteomes" id="UP000036403">
    <property type="component" value="Unassembled WGS sequence"/>
</dbReference>
<sequence length="92" mass="10887">MRFLEDTRDTLLNRVHDVRGRLDNVYVNTEFNEKFVASVKTAVRTIATKNHPLSLRLSDLREWYGKKHVVNAILALLKEFQKRNGRCRVYQI</sequence>
<reference evidence="1 2" key="1">
    <citation type="submission" date="2015-04" db="EMBL/GenBank/DDBJ databases">
        <title>Lasius niger genome sequencing.</title>
        <authorList>
            <person name="Konorov E.A."/>
            <person name="Nikitin M.A."/>
            <person name="Kirill M.V."/>
            <person name="Chang P."/>
        </authorList>
    </citation>
    <scope>NUCLEOTIDE SEQUENCE [LARGE SCALE GENOMIC DNA]</scope>
    <source>
        <tissue evidence="1">Whole</tissue>
    </source>
</reference>
<keyword evidence="2" id="KW-1185">Reference proteome</keyword>
<comment type="caution">
    <text evidence="1">The sequence shown here is derived from an EMBL/GenBank/DDBJ whole genome shotgun (WGS) entry which is preliminary data.</text>
</comment>
<evidence type="ECO:0000313" key="1">
    <source>
        <dbReference type="EMBL" id="KMQ85003.1"/>
    </source>
</evidence>
<gene>
    <name evidence="1" type="ORF">RF55_16743</name>
</gene>
<name>A0A0J7K3K5_LASNI</name>
<dbReference type="AlphaFoldDB" id="A0A0J7K3K5"/>
<proteinExistence type="predicted"/>
<accession>A0A0J7K3K5</accession>
<protein>
    <submittedName>
        <fullName evidence="1">Uncharacterized protein</fullName>
    </submittedName>
</protein>
<dbReference type="PaxDb" id="67767-A0A0J7K3K5"/>
<organism evidence="1 2">
    <name type="scientific">Lasius niger</name>
    <name type="common">Black garden ant</name>
    <dbReference type="NCBI Taxonomy" id="67767"/>
    <lineage>
        <taxon>Eukaryota</taxon>
        <taxon>Metazoa</taxon>
        <taxon>Ecdysozoa</taxon>
        <taxon>Arthropoda</taxon>
        <taxon>Hexapoda</taxon>
        <taxon>Insecta</taxon>
        <taxon>Pterygota</taxon>
        <taxon>Neoptera</taxon>
        <taxon>Endopterygota</taxon>
        <taxon>Hymenoptera</taxon>
        <taxon>Apocrita</taxon>
        <taxon>Aculeata</taxon>
        <taxon>Formicoidea</taxon>
        <taxon>Formicidae</taxon>
        <taxon>Formicinae</taxon>
        <taxon>Lasius</taxon>
        <taxon>Lasius</taxon>
    </lineage>
</organism>